<dbReference type="InParanoid" id="A0A1X7TC93"/>
<evidence type="ECO:0000313" key="1">
    <source>
        <dbReference type="EnsemblMetazoa" id="Aqu2.1.11957_001"/>
    </source>
</evidence>
<accession>A0A1X7TC93</accession>
<reference evidence="1" key="1">
    <citation type="submission" date="2017-05" db="UniProtKB">
        <authorList>
            <consortium name="EnsemblMetazoa"/>
        </authorList>
    </citation>
    <scope>IDENTIFICATION</scope>
</reference>
<organism evidence="1">
    <name type="scientific">Amphimedon queenslandica</name>
    <name type="common">Sponge</name>
    <dbReference type="NCBI Taxonomy" id="400682"/>
    <lineage>
        <taxon>Eukaryota</taxon>
        <taxon>Metazoa</taxon>
        <taxon>Porifera</taxon>
        <taxon>Demospongiae</taxon>
        <taxon>Heteroscleromorpha</taxon>
        <taxon>Haplosclerida</taxon>
        <taxon>Niphatidae</taxon>
        <taxon>Amphimedon</taxon>
    </lineage>
</organism>
<name>A0A1X7TC93_AMPQE</name>
<proteinExistence type="predicted"/>
<dbReference type="AlphaFoldDB" id="A0A1X7TC93"/>
<dbReference type="OrthoDB" id="5984603at2759"/>
<sequence>MRNESVSKPDFYSNSFKEVVDNLLESSLGLKQEDITHSNIEDIYLYIVYCK</sequence>
<dbReference type="EnsemblMetazoa" id="Aqu2.1.11957_001">
    <property type="protein sequence ID" value="Aqu2.1.11957_001"/>
    <property type="gene ID" value="Aqu2.1.11957"/>
</dbReference>
<protein>
    <submittedName>
        <fullName evidence="1">Uncharacterized protein</fullName>
    </submittedName>
</protein>